<dbReference type="Proteomes" id="UP000002630">
    <property type="component" value="Unassembled WGS sequence"/>
</dbReference>
<proteinExistence type="predicted"/>
<evidence type="ECO:0000313" key="2">
    <source>
        <dbReference type="EMBL" id="CBN77870.1"/>
    </source>
</evidence>
<dbReference type="InParanoid" id="D8LSN3"/>
<keyword evidence="3" id="KW-1185">Reference proteome</keyword>
<keyword evidence="1" id="KW-0812">Transmembrane</keyword>
<sequence>MEVLHARVKTTEGWSGQRKAARRVVVFAVGWMVCVSQIPSATPVEKGPSR</sequence>
<keyword evidence="1" id="KW-0472">Membrane</keyword>
<evidence type="ECO:0000313" key="3">
    <source>
        <dbReference type="Proteomes" id="UP000002630"/>
    </source>
</evidence>
<evidence type="ECO:0000256" key="1">
    <source>
        <dbReference type="SAM" id="Phobius"/>
    </source>
</evidence>
<keyword evidence="1" id="KW-1133">Transmembrane helix</keyword>
<dbReference type="EMBL" id="FN649760">
    <property type="protein sequence ID" value="CBN77870.1"/>
    <property type="molecule type" value="Genomic_DNA"/>
</dbReference>
<gene>
    <name evidence="2" type="ORF">Esi_0074_0105</name>
</gene>
<accession>D8LSN3</accession>
<organism evidence="2 3">
    <name type="scientific">Ectocarpus siliculosus</name>
    <name type="common">Brown alga</name>
    <name type="synonym">Conferva siliculosa</name>
    <dbReference type="NCBI Taxonomy" id="2880"/>
    <lineage>
        <taxon>Eukaryota</taxon>
        <taxon>Sar</taxon>
        <taxon>Stramenopiles</taxon>
        <taxon>Ochrophyta</taxon>
        <taxon>PX clade</taxon>
        <taxon>Phaeophyceae</taxon>
        <taxon>Ectocarpales</taxon>
        <taxon>Ectocarpaceae</taxon>
        <taxon>Ectocarpus</taxon>
    </lineage>
</organism>
<protein>
    <submittedName>
        <fullName evidence="2">Uncharacterized protein</fullName>
    </submittedName>
</protein>
<feature type="transmembrane region" description="Helical" evidence="1">
    <location>
        <begin position="20"/>
        <end position="38"/>
    </location>
</feature>
<name>D8LSN3_ECTSI</name>
<reference evidence="2 3" key="1">
    <citation type="journal article" date="2010" name="Nature">
        <title>The Ectocarpus genome and the independent evolution of multicellularity in brown algae.</title>
        <authorList>
            <person name="Cock J.M."/>
            <person name="Sterck L."/>
            <person name="Rouze P."/>
            <person name="Scornet D."/>
            <person name="Allen A.E."/>
            <person name="Amoutzias G."/>
            <person name="Anthouard V."/>
            <person name="Artiguenave F."/>
            <person name="Aury J.M."/>
            <person name="Badger J.H."/>
            <person name="Beszteri B."/>
            <person name="Billiau K."/>
            <person name="Bonnet E."/>
            <person name="Bothwell J.H."/>
            <person name="Bowler C."/>
            <person name="Boyen C."/>
            <person name="Brownlee C."/>
            <person name="Carrano C.J."/>
            <person name="Charrier B."/>
            <person name="Cho G.Y."/>
            <person name="Coelho S.M."/>
            <person name="Collen J."/>
            <person name="Corre E."/>
            <person name="Da Silva C."/>
            <person name="Delage L."/>
            <person name="Delaroque N."/>
            <person name="Dittami S.M."/>
            <person name="Doulbeau S."/>
            <person name="Elias M."/>
            <person name="Farnham G."/>
            <person name="Gachon C.M."/>
            <person name="Gschloessl B."/>
            <person name="Heesch S."/>
            <person name="Jabbari K."/>
            <person name="Jubin C."/>
            <person name="Kawai H."/>
            <person name="Kimura K."/>
            <person name="Kloareg B."/>
            <person name="Kupper F.C."/>
            <person name="Lang D."/>
            <person name="Le Bail A."/>
            <person name="Leblanc C."/>
            <person name="Lerouge P."/>
            <person name="Lohr M."/>
            <person name="Lopez P.J."/>
            <person name="Martens C."/>
            <person name="Maumus F."/>
            <person name="Michel G."/>
            <person name="Miranda-Saavedra D."/>
            <person name="Morales J."/>
            <person name="Moreau H."/>
            <person name="Motomura T."/>
            <person name="Nagasato C."/>
            <person name="Napoli C.A."/>
            <person name="Nelson D.R."/>
            <person name="Nyvall-Collen P."/>
            <person name="Peters A.F."/>
            <person name="Pommier C."/>
            <person name="Potin P."/>
            <person name="Poulain J."/>
            <person name="Quesneville H."/>
            <person name="Read B."/>
            <person name="Rensing S.A."/>
            <person name="Ritter A."/>
            <person name="Rousvoal S."/>
            <person name="Samanta M."/>
            <person name="Samson G."/>
            <person name="Schroeder D.C."/>
            <person name="Segurens B."/>
            <person name="Strittmatter M."/>
            <person name="Tonon T."/>
            <person name="Tregear J.W."/>
            <person name="Valentin K."/>
            <person name="von Dassow P."/>
            <person name="Yamagishi T."/>
            <person name="Van de Peer Y."/>
            <person name="Wincker P."/>
        </authorList>
    </citation>
    <scope>NUCLEOTIDE SEQUENCE [LARGE SCALE GENOMIC DNA]</scope>
    <source>
        <strain evidence="3">Ec32 / CCAP1310/4</strain>
    </source>
</reference>
<dbReference type="AlphaFoldDB" id="D8LSN3"/>